<reference evidence="2" key="2">
    <citation type="submission" date="2021-12" db="EMBL/GenBank/DDBJ databases">
        <title>Resequencing data analysis of finger millet.</title>
        <authorList>
            <person name="Hatakeyama M."/>
            <person name="Aluri S."/>
            <person name="Balachadran M.T."/>
            <person name="Sivarajan S.R."/>
            <person name="Poveda L."/>
            <person name="Shimizu-Inatsugi R."/>
            <person name="Schlapbach R."/>
            <person name="Sreeman S.M."/>
            <person name="Shimizu K.K."/>
        </authorList>
    </citation>
    <scope>NUCLEOTIDE SEQUENCE</scope>
</reference>
<sequence length="139" mass="14795">MLAFHFIRARWLGSTAPPPSRAARAPSAARPTRPWRAPPTRAAYGAGRCSSRCARAGPGQGARLCCGGASPLRRRHRPAGARSITGEDQESTTLAALARTTAAAVPHRQAGGNRPGQTRSGVWSRRQRDGVQQPPGRDR</sequence>
<dbReference type="AlphaFoldDB" id="A0AAV5CTQ5"/>
<feature type="compositionally biased region" description="Low complexity" evidence="1">
    <location>
        <begin position="92"/>
        <end position="104"/>
    </location>
</feature>
<dbReference type="Proteomes" id="UP001054889">
    <property type="component" value="Unassembled WGS sequence"/>
</dbReference>
<reference evidence="2" key="1">
    <citation type="journal article" date="2018" name="DNA Res.">
        <title>Multiple hybrid de novo genome assembly of finger millet, an orphan allotetraploid crop.</title>
        <authorList>
            <person name="Hatakeyama M."/>
            <person name="Aluri S."/>
            <person name="Balachadran M.T."/>
            <person name="Sivarajan S.R."/>
            <person name="Patrignani A."/>
            <person name="Gruter S."/>
            <person name="Poveda L."/>
            <person name="Shimizu-Inatsugi R."/>
            <person name="Baeten J."/>
            <person name="Francoijs K.J."/>
            <person name="Nataraja K.N."/>
            <person name="Reddy Y.A.N."/>
            <person name="Phadnis S."/>
            <person name="Ravikumar R.L."/>
            <person name="Schlapbach R."/>
            <person name="Sreeman S.M."/>
            <person name="Shimizu K.K."/>
        </authorList>
    </citation>
    <scope>NUCLEOTIDE SEQUENCE</scope>
</reference>
<name>A0AAV5CTQ5_ELECO</name>
<proteinExistence type="predicted"/>
<feature type="compositionally biased region" description="Low complexity" evidence="1">
    <location>
        <begin position="21"/>
        <end position="43"/>
    </location>
</feature>
<keyword evidence="3" id="KW-1185">Reference proteome</keyword>
<evidence type="ECO:0000256" key="1">
    <source>
        <dbReference type="SAM" id="MobiDB-lite"/>
    </source>
</evidence>
<dbReference type="EMBL" id="BQKI01000009">
    <property type="protein sequence ID" value="GJN01459.1"/>
    <property type="molecule type" value="Genomic_DNA"/>
</dbReference>
<comment type="caution">
    <text evidence="2">The sequence shown here is derived from an EMBL/GenBank/DDBJ whole genome shotgun (WGS) entry which is preliminary data.</text>
</comment>
<accession>A0AAV5CTQ5</accession>
<protein>
    <submittedName>
        <fullName evidence="2">Uncharacterized protein</fullName>
    </submittedName>
</protein>
<organism evidence="2 3">
    <name type="scientific">Eleusine coracana subsp. coracana</name>
    <dbReference type="NCBI Taxonomy" id="191504"/>
    <lineage>
        <taxon>Eukaryota</taxon>
        <taxon>Viridiplantae</taxon>
        <taxon>Streptophyta</taxon>
        <taxon>Embryophyta</taxon>
        <taxon>Tracheophyta</taxon>
        <taxon>Spermatophyta</taxon>
        <taxon>Magnoliopsida</taxon>
        <taxon>Liliopsida</taxon>
        <taxon>Poales</taxon>
        <taxon>Poaceae</taxon>
        <taxon>PACMAD clade</taxon>
        <taxon>Chloridoideae</taxon>
        <taxon>Cynodonteae</taxon>
        <taxon>Eleusininae</taxon>
        <taxon>Eleusine</taxon>
    </lineage>
</organism>
<gene>
    <name evidence="2" type="primary">ga18728</name>
    <name evidence="2" type="ORF">PR202_ga18728</name>
</gene>
<evidence type="ECO:0000313" key="3">
    <source>
        <dbReference type="Proteomes" id="UP001054889"/>
    </source>
</evidence>
<feature type="region of interest" description="Disordered" evidence="1">
    <location>
        <begin position="15"/>
        <end position="44"/>
    </location>
</feature>
<feature type="region of interest" description="Disordered" evidence="1">
    <location>
        <begin position="68"/>
        <end position="139"/>
    </location>
</feature>
<evidence type="ECO:0000313" key="2">
    <source>
        <dbReference type="EMBL" id="GJN01459.1"/>
    </source>
</evidence>